<feature type="compositionally biased region" description="Basic and acidic residues" evidence="4">
    <location>
        <begin position="668"/>
        <end position="677"/>
    </location>
</feature>
<dbReference type="OrthoDB" id="26282at2759"/>
<keyword evidence="3" id="KW-0507">mRNA processing</keyword>
<feature type="region of interest" description="Disordered" evidence="4">
    <location>
        <begin position="642"/>
        <end position="758"/>
    </location>
</feature>
<feature type="region of interest" description="Disordered" evidence="4">
    <location>
        <begin position="443"/>
        <end position="463"/>
    </location>
</feature>
<dbReference type="InterPro" id="IPR003107">
    <property type="entry name" value="HAT"/>
</dbReference>
<feature type="region of interest" description="Disordered" evidence="4">
    <location>
        <begin position="791"/>
        <end position="833"/>
    </location>
</feature>
<evidence type="ECO:0000256" key="4">
    <source>
        <dbReference type="SAM" id="MobiDB-lite"/>
    </source>
</evidence>
<dbReference type="SUPFAM" id="SSF48452">
    <property type="entry name" value="TPR-like"/>
    <property type="match status" value="2"/>
</dbReference>
<feature type="compositionally biased region" description="Pro residues" evidence="4">
    <location>
        <begin position="801"/>
        <end position="818"/>
    </location>
</feature>
<gene>
    <name evidence="6" type="ORF">K443DRAFT_683167</name>
</gene>
<dbReference type="Pfam" id="PF05843">
    <property type="entry name" value="Suf"/>
    <property type="match status" value="1"/>
</dbReference>
<feature type="compositionally biased region" description="Basic and acidic residues" evidence="4">
    <location>
        <begin position="700"/>
        <end position="712"/>
    </location>
</feature>
<dbReference type="GO" id="GO:0003729">
    <property type="term" value="F:mRNA binding"/>
    <property type="evidence" value="ECO:0007669"/>
    <property type="project" value="TreeGrafter"/>
</dbReference>
<keyword evidence="3" id="KW-0963">Cytoplasm</keyword>
<dbReference type="InterPro" id="IPR045243">
    <property type="entry name" value="Rna14-like"/>
</dbReference>
<feature type="compositionally biased region" description="Basic and acidic residues" evidence="4">
    <location>
        <begin position="452"/>
        <end position="463"/>
    </location>
</feature>
<feature type="compositionally biased region" description="Basic and acidic residues" evidence="4">
    <location>
        <begin position="743"/>
        <end position="753"/>
    </location>
</feature>
<dbReference type="AlphaFoldDB" id="A0A0C9XGG0"/>
<dbReference type="STRING" id="1095629.A0A0C9XGG0"/>
<evidence type="ECO:0000256" key="2">
    <source>
        <dbReference type="ARBA" id="ARBA00023242"/>
    </source>
</evidence>
<evidence type="ECO:0000259" key="5">
    <source>
        <dbReference type="Pfam" id="PF05843"/>
    </source>
</evidence>
<reference evidence="6 7" key="1">
    <citation type="submission" date="2014-04" db="EMBL/GenBank/DDBJ databases">
        <authorList>
            <consortium name="DOE Joint Genome Institute"/>
            <person name="Kuo A."/>
            <person name="Kohler A."/>
            <person name="Nagy L.G."/>
            <person name="Floudas D."/>
            <person name="Copeland A."/>
            <person name="Barry K.W."/>
            <person name="Cichocki N."/>
            <person name="Veneault-Fourrey C."/>
            <person name="LaButti K."/>
            <person name="Lindquist E.A."/>
            <person name="Lipzen A."/>
            <person name="Lundell T."/>
            <person name="Morin E."/>
            <person name="Murat C."/>
            <person name="Sun H."/>
            <person name="Tunlid A."/>
            <person name="Henrissat B."/>
            <person name="Grigoriev I.V."/>
            <person name="Hibbett D.S."/>
            <person name="Martin F."/>
            <person name="Nordberg H.P."/>
            <person name="Cantor M.N."/>
            <person name="Hua S.X."/>
        </authorList>
    </citation>
    <scope>NUCLEOTIDE SEQUENCE [LARGE SCALE GENOMIC DNA]</scope>
    <source>
        <strain evidence="6 7">LaAM-08-1</strain>
    </source>
</reference>
<dbReference type="GO" id="GO:0005634">
    <property type="term" value="C:nucleus"/>
    <property type="evidence" value="ECO:0007669"/>
    <property type="project" value="UniProtKB-SubCell"/>
</dbReference>
<comment type="function">
    <text evidence="3">Component of the cleavage factor IA (CFIA) complex, which is involved in the endonucleolytic cleavage during polyadenylation-dependent pre-mRNA 3'-end formation.</text>
</comment>
<dbReference type="PANTHER" id="PTHR19980:SF0">
    <property type="entry name" value="CLEAVAGE STIMULATION FACTOR SUBUNIT 3"/>
    <property type="match status" value="1"/>
</dbReference>
<dbReference type="GO" id="GO:0005737">
    <property type="term" value="C:cytoplasm"/>
    <property type="evidence" value="ECO:0007669"/>
    <property type="project" value="UniProtKB-SubCell"/>
</dbReference>
<evidence type="ECO:0000313" key="6">
    <source>
        <dbReference type="EMBL" id="KIJ95222.1"/>
    </source>
</evidence>
<dbReference type="Gene3D" id="1.25.40.1040">
    <property type="match status" value="2"/>
</dbReference>
<comment type="subcellular location">
    <subcellularLocation>
        <location evidence="3">Nucleus</location>
    </subcellularLocation>
    <subcellularLocation>
        <location evidence="3">Cytoplasm</location>
    </subcellularLocation>
    <text evidence="3">Nucleus and/or cytoplasm.</text>
</comment>
<reference evidence="7" key="2">
    <citation type="submission" date="2015-01" db="EMBL/GenBank/DDBJ databases">
        <title>Evolutionary Origins and Diversification of the Mycorrhizal Mutualists.</title>
        <authorList>
            <consortium name="DOE Joint Genome Institute"/>
            <consortium name="Mycorrhizal Genomics Consortium"/>
            <person name="Kohler A."/>
            <person name="Kuo A."/>
            <person name="Nagy L.G."/>
            <person name="Floudas D."/>
            <person name="Copeland A."/>
            <person name="Barry K.W."/>
            <person name="Cichocki N."/>
            <person name="Veneault-Fourrey C."/>
            <person name="LaButti K."/>
            <person name="Lindquist E.A."/>
            <person name="Lipzen A."/>
            <person name="Lundell T."/>
            <person name="Morin E."/>
            <person name="Murat C."/>
            <person name="Riley R."/>
            <person name="Ohm R."/>
            <person name="Sun H."/>
            <person name="Tunlid A."/>
            <person name="Henrissat B."/>
            <person name="Grigoriev I.V."/>
            <person name="Hibbett D.S."/>
            <person name="Martin F."/>
        </authorList>
    </citation>
    <scope>NUCLEOTIDE SEQUENCE [LARGE SCALE GENOMIC DNA]</scope>
    <source>
        <strain evidence="7">LaAM-08-1</strain>
    </source>
</reference>
<protein>
    <recommendedName>
        <fullName evidence="3">mRNA 3'-end-processing protein RNA14</fullName>
    </recommendedName>
</protein>
<keyword evidence="1" id="KW-0677">Repeat</keyword>
<name>A0A0C9XGG0_9AGAR</name>
<dbReference type="InterPro" id="IPR008847">
    <property type="entry name" value="Suf"/>
</dbReference>
<keyword evidence="7" id="KW-1185">Reference proteome</keyword>
<feature type="compositionally biased region" description="Polar residues" evidence="4">
    <location>
        <begin position="642"/>
        <end position="658"/>
    </location>
</feature>
<accession>A0A0C9XGG0</accession>
<evidence type="ECO:0000256" key="1">
    <source>
        <dbReference type="ARBA" id="ARBA00022737"/>
    </source>
</evidence>
<dbReference type="Proteomes" id="UP000054477">
    <property type="component" value="Unassembled WGS sequence"/>
</dbReference>
<feature type="domain" description="Suppressor of forked" evidence="5">
    <location>
        <begin position="47"/>
        <end position="630"/>
    </location>
</feature>
<dbReference type="InterPro" id="IPR011990">
    <property type="entry name" value="TPR-like_helical_dom_sf"/>
</dbReference>
<dbReference type="SMART" id="SM00386">
    <property type="entry name" value="HAT"/>
    <property type="match status" value="8"/>
</dbReference>
<feature type="compositionally biased region" description="Pro residues" evidence="4">
    <location>
        <begin position="717"/>
        <end position="726"/>
    </location>
</feature>
<dbReference type="HOGENOM" id="CLU_007630_0_0_1"/>
<dbReference type="GO" id="GO:0180010">
    <property type="term" value="P:co-transcriptional mRNA 3'-end processing, cleavage and polyadenylation pathway"/>
    <property type="evidence" value="ECO:0007669"/>
    <property type="project" value="UniProtKB-UniRule"/>
</dbReference>
<evidence type="ECO:0000256" key="3">
    <source>
        <dbReference type="RuleBase" id="RU369035"/>
    </source>
</evidence>
<dbReference type="EMBL" id="KN838763">
    <property type="protein sequence ID" value="KIJ95222.1"/>
    <property type="molecule type" value="Genomic_DNA"/>
</dbReference>
<sequence length="833" mass="94463">MSEPAQSQGDDFEHPGDQTQPTAEILNALNIIKSEPQKELPPPTEYEALTAQLLENPHNPENWRRLVGVAESTGDIEKIKTAFDNLLKQYPNTSSAQIAYISHFLNDQETFGTAEELFKKFLRTSPCADLWKFYLVYVRRLNVSPSTRDIVRKSYEFALNHVGQDKESGDIWNDYIQFLKAGETTTTWEEQQKMDALRKVYHRAVQIPLDNVERLWQELEAFEVNLNRITAKKFMADLSPAHMQARTVLRQLTNHLSALYPPSSNDIFLPPLPRFDASERTLVGKWKAYLKWEESNPLEIEEKEKATLITRIQGVYRKAVIRMRYYSEIWFMAYTWTNSVGKHDEALSILKAGLEANPSSYLLTFAYAEALEIKKDFADVHTLYDKFLETLRVQLEALEQSSAAANTSFSSNGSGTGLVNGNTAGAALANTSSAIAESGIHSNNTSFNSQASEEKPPKSTEIQERRTEYGLAYIMYMRFARRAEGVKSSRMAFGKARKDRWAPWEVYEAAALMEYHCSDDKSVASRIFEKGLDTFGDEIEFVLRYLGFLISINDENNARALFERIIGTFPPERARPLWERWARYEYQYGDLEGALKLEKRIAEVYPNDPPIKRFAQRHIYLGTDAIAARDLGFAMARKVTSLGRTETQTSLQSGTTPAPSAKRPSSPDYRKRDDSRGGEYSQGYKRMRAASPARGGGAPPERERESRWDGPSRRRFSPPPPAPPPSWEREERGRQPLPPARAHQTDREEEKPRSGSLPPVLLWFFGELPTPTSFDGPVFRTDDLMNLFRNAVIPSSNRVKSPPPNPPPRSGGRPPPDYSPYQGPGGGRGGRRY</sequence>
<keyword evidence="2 3" id="KW-0539">Nucleus</keyword>
<organism evidence="6 7">
    <name type="scientific">Laccaria amethystina LaAM-08-1</name>
    <dbReference type="NCBI Taxonomy" id="1095629"/>
    <lineage>
        <taxon>Eukaryota</taxon>
        <taxon>Fungi</taxon>
        <taxon>Dikarya</taxon>
        <taxon>Basidiomycota</taxon>
        <taxon>Agaricomycotina</taxon>
        <taxon>Agaricomycetes</taxon>
        <taxon>Agaricomycetidae</taxon>
        <taxon>Agaricales</taxon>
        <taxon>Agaricineae</taxon>
        <taxon>Hydnangiaceae</taxon>
        <taxon>Laccaria</taxon>
    </lineage>
</organism>
<feature type="compositionally biased region" description="Gly residues" evidence="4">
    <location>
        <begin position="823"/>
        <end position="833"/>
    </location>
</feature>
<dbReference type="PANTHER" id="PTHR19980">
    <property type="entry name" value="RNA CLEAVAGE STIMULATION FACTOR"/>
    <property type="match status" value="1"/>
</dbReference>
<evidence type="ECO:0000313" key="7">
    <source>
        <dbReference type="Proteomes" id="UP000054477"/>
    </source>
</evidence>
<proteinExistence type="predicted"/>
<feature type="region of interest" description="Disordered" evidence="4">
    <location>
        <begin position="1"/>
        <end position="21"/>
    </location>
</feature>